<keyword evidence="2" id="KW-1185">Reference proteome</keyword>
<evidence type="ECO:0000313" key="1">
    <source>
        <dbReference type="EMBL" id="MFA9480157.1"/>
    </source>
</evidence>
<reference evidence="1 2" key="1">
    <citation type="submission" date="2024-08" db="EMBL/GenBank/DDBJ databases">
        <title>Whole-genome sequencing of halo(alkali)philic microorganisms from hypersaline lakes.</title>
        <authorList>
            <person name="Sorokin D.Y."/>
            <person name="Merkel A.Y."/>
            <person name="Messina E."/>
            <person name="Yakimov M."/>
        </authorList>
    </citation>
    <scope>NUCLEOTIDE SEQUENCE [LARGE SCALE GENOMIC DNA]</scope>
    <source>
        <strain evidence="1 2">AB-hyl4</strain>
    </source>
</reference>
<accession>A0ABV4UA39</accession>
<dbReference type="SUPFAM" id="SSF56300">
    <property type="entry name" value="Metallo-dependent phosphatases"/>
    <property type="match status" value="1"/>
</dbReference>
<comment type="caution">
    <text evidence="1">The sequence shown here is derived from an EMBL/GenBank/DDBJ whole genome shotgun (WGS) entry which is preliminary data.</text>
</comment>
<dbReference type="EMBL" id="JBGUBD010000016">
    <property type="protein sequence ID" value="MFA9480157.1"/>
    <property type="molecule type" value="Genomic_DNA"/>
</dbReference>
<evidence type="ECO:0000313" key="2">
    <source>
        <dbReference type="Proteomes" id="UP001575105"/>
    </source>
</evidence>
<dbReference type="Proteomes" id="UP001575105">
    <property type="component" value="Unassembled WGS sequence"/>
</dbReference>
<sequence length="297" mass="31612">MSIRIVMLGDIVGTAGRLALAQCMPALRERYQPNLVIANAENAANGSGLTPALHSKLAAMGIDGMTLGDHVYKKKEIMRTLEEDPTLIRAANLPASAAGRGWMRLTPTTSVAAGGERGPSVYVITLLGRVFMNLPVNHPFEVIEQVLSQLPSRESIVLVEMHAEATSEKVAMGWYLNGRVAAVLGTHTHIPTADARILPAEPQHGRPGGSPTLGAAGGTAYITDLGMTGPYDSILGRRIDRVLHHMTTSMHAPYDVAEGNPRVCGVSIDVNETSLRATAIERIDMPADVTKPPFTSG</sequence>
<organism evidence="1 2">
    <name type="scientific">Natronomicrosphaera hydrolytica</name>
    <dbReference type="NCBI Taxonomy" id="3242702"/>
    <lineage>
        <taxon>Bacteria</taxon>
        <taxon>Pseudomonadati</taxon>
        <taxon>Planctomycetota</taxon>
        <taxon>Phycisphaerae</taxon>
        <taxon>Phycisphaerales</taxon>
        <taxon>Phycisphaeraceae</taxon>
        <taxon>Natronomicrosphaera</taxon>
    </lineage>
</organism>
<gene>
    <name evidence="1" type="ORF">ACERK3_17940</name>
</gene>
<dbReference type="Gene3D" id="3.60.21.10">
    <property type="match status" value="1"/>
</dbReference>
<proteinExistence type="predicted"/>
<dbReference type="RefSeq" id="WP_425347079.1">
    <property type="nucleotide sequence ID" value="NZ_JBGUBD010000016.1"/>
</dbReference>
<dbReference type="InterPro" id="IPR005235">
    <property type="entry name" value="YmdB-like"/>
</dbReference>
<protein>
    <submittedName>
        <fullName evidence="1">YmdB family metallophosphoesterase</fullName>
    </submittedName>
</protein>
<dbReference type="InterPro" id="IPR029052">
    <property type="entry name" value="Metallo-depent_PP-like"/>
</dbReference>
<name>A0ABV4UA39_9BACT</name>
<dbReference type="PIRSF" id="PIRSF004789">
    <property type="entry name" value="DR1281"/>
    <property type="match status" value="1"/>
</dbReference>
<dbReference type="PANTHER" id="PTHR36303">
    <property type="entry name" value="2',3'-CYCLIC-NUCLEOTIDE 2'-PHOSPHODIESTERASE"/>
    <property type="match status" value="1"/>
</dbReference>
<dbReference type="PANTHER" id="PTHR36303:SF1">
    <property type="entry name" value="2',3'-CYCLIC-NUCLEOTIDE 2'-PHOSPHODIESTERASE"/>
    <property type="match status" value="1"/>
</dbReference>
<dbReference type="Pfam" id="PF13277">
    <property type="entry name" value="YmdB"/>
    <property type="match status" value="1"/>
</dbReference>